<dbReference type="Gene3D" id="2.60.120.200">
    <property type="match status" value="3"/>
</dbReference>
<dbReference type="NCBIfam" id="TIGR04183">
    <property type="entry name" value="Por_Secre_tail"/>
    <property type="match status" value="1"/>
</dbReference>
<feature type="chain" id="PRO_5030941300" evidence="1">
    <location>
        <begin position="26"/>
        <end position="1002"/>
    </location>
</feature>
<comment type="caution">
    <text evidence="3">The sequence shown here is derived from an EMBL/GenBank/DDBJ whole genome shotgun (WGS) entry which is preliminary data.</text>
</comment>
<name>A0A7V4U2F4_CALAY</name>
<dbReference type="InterPro" id="IPR026444">
    <property type="entry name" value="Secre_tail"/>
</dbReference>
<dbReference type="AlphaFoldDB" id="A0A7V4U2F4"/>
<dbReference type="EMBL" id="DRQG01000132">
    <property type="protein sequence ID" value="HGY56831.1"/>
    <property type="molecule type" value="Genomic_DNA"/>
</dbReference>
<feature type="signal peptide" evidence="1">
    <location>
        <begin position="1"/>
        <end position="25"/>
    </location>
</feature>
<accession>A0A7V4U2F4</accession>
<evidence type="ECO:0000313" key="3">
    <source>
        <dbReference type="EMBL" id="HGY56831.1"/>
    </source>
</evidence>
<organism evidence="3">
    <name type="scientific">Caldithrix abyssi</name>
    <dbReference type="NCBI Taxonomy" id="187145"/>
    <lineage>
        <taxon>Bacteria</taxon>
        <taxon>Pseudomonadati</taxon>
        <taxon>Calditrichota</taxon>
        <taxon>Calditrichia</taxon>
        <taxon>Calditrichales</taxon>
        <taxon>Calditrichaceae</taxon>
        <taxon>Caldithrix</taxon>
    </lineage>
</organism>
<evidence type="ECO:0000256" key="1">
    <source>
        <dbReference type="SAM" id="SignalP"/>
    </source>
</evidence>
<dbReference type="InterPro" id="IPR025965">
    <property type="entry name" value="FlgD/Vpr_Ig-like"/>
</dbReference>
<dbReference type="Gene3D" id="2.60.40.4070">
    <property type="match status" value="1"/>
</dbReference>
<dbReference type="Pfam" id="PF13860">
    <property type="entry name" value="FlgD_ig"/>
    <property type="match status" value="1"/>
</dbReference>
<dbReference type="Proteomes" id="UP000885779">
    <property type="component" value="Unassembled WGS sequence"/>
</dbReference>
<keyword evidence="1" id="KW-0732">Signal</keyword>
<evidence type="ECO:0000259" key="2">
    <source>
        <dbReference type="Pfam" id="PF13860"/>
    </source>
</evidence>
<dbReference type="SUPFAM" id="SSF49899">
    <property type="entry name" value="Concanavalin A-like lectins/glucanases"/>
    <property type="match status" value="3"/>
</dbReference>
<reference evidence="3" key="1">
    <citation type="journal article" date="2020" name="mSystems">
        <title>Genome- and Community-Level Interaction Insights into Carbon Utilization and Element Cycling Functions of Hydrothermarchaeota in Hydrothermal Sediment.</title>
        <authorList>
            <person name="Zhou Z."/>
            <person name="Liu Y."/>
            <person name="Xu W."/>
            <person name="Pan J."/>
            <person name="Luo Z.H."/>
            <person name="Li M."/>
        </authorList>
    </citation>
    <scope>NUCLEOTIDE SEQUENCE [LARGE SCALE GENOMIC DNA]</scope>
    <source>
        <strain evidence="3">HyVt-577</strain>
    </source>
</reference>
<proteinExistence type="predicted"/>
<gene>
    <name evidence="3" type="ORF">ENK44_14080</name>
</gene>
<dbReference type="Pfam" id="PF13385">
    <property type="entry name" value="Laminin_G_3"/>
    <property type="match status" value="3"/>
</dbReference>
<feature type="domain" description="FlgD/Vpr Ig-like" evidence="2">
    <location>
        <begin position="936"/>
        <end position="989"/>
    </location>
</feature>
<protein>
    <submittedName>
        <fullName evidence="3">T9SS type A sorting domain-containing protein</fullName>
    </submittedName>
</protein>
<sequence length="1002" mass="113115">MQLSRMVHFVLTVALLTFLSMNVFAQNIDDLTKPYTVDENTVVLLHLDDNLTNESDSARDGTGYGNLMYLDNADLGTGGEFGKYLYLDNDARSDSSFIEIPDTSTLDLETTWTIEGWINIFSVGVSNEDWHTYPKLAVKGHNYWVGPMGDEGRRFFQTGYEKVANGWADVWTEQQSFQLNTWYHLASIRDDENDLFIVAVHDVDGNLVAFNHIVQADDPNERPRLNDDPLTIGFSYEWPDGSINGLVDEFRISNVVRQFPMPPIIKRVLNGVVAHLAPNEDLEVQAEVVSPSGSITDVNLYYSTGADFTELPMTLQEGSVYSATIPGQPEGTEVRYYITAANSFGFMANSQNSTMSDTGAFYGATYGMDNSLVLHMDFEQSLYDSSSLHHTVVDSYGTVIYSDVAKFGDYSLQCDTSYILKIEKPASYLSWEDATIDLWLNPDTIFPNEVIMAKWQEWPKDRNDWRFGYRLWWNFWDGRLTFEFFTNEKDWAQAFIDSTMQAGNWYHVIVKYSTQNGQAIMELYDADDNLIQESAVSFPGGLKLRAGEWTLGGDRYDFMQPWHYMGKLDNLKIYNYAANLPPAVRRFDEPATKQVLPNEATTITADIEYASSATLYYTLNNVDFTEVEMNYDGTMGFSAEVPGQSKGSVVSYYIMARNDAGKQVRLPGSGMNTIAYSEEKALTFSLDFEEGSGVPADKSDYGSEVTVIGNPTYVSDAASGSYALQYNDTSYIQVLPPAPFLVNDEVTVEVSFKPLGQLPADGTDLIAKYPDPANTWRFGYRISFVADGKLRSEIHLVADDPLEADWEWKDLWLENDVRIEVDKWYHYVLDVGSDSAYVRLYDADMNLLDKASMAIPGQHIKQVGGVFTLGRSWWDPAPVFNGLFDDINIYNYSKIESETAIDDEPQNGVPVRYGLDQNFPNPFNPSTQIRFSIPVANKVELVVYNILGQKVKTLISENMNAGYHSVTWKGDNEQGVQLPSGIYFYRLKAGDFSEVKKMMYIR</sequence>
<dbReference type="InterPro" id="IPR013320">
    <property type="entry name" value="ConA-like_dom_sf"/>
</dbReference>